<evidence type="ECO:0000256" key="3">
    <source>
        <dbReference type="ARBA" id="ARBA00022741"/>
    </source>
</evidence>
<keyword evidence="6" id="KW-0902">Two-component regulatory system</keyword>
<dbReference type="InterPro" id="IPR014265">
    <property type="entry name" value="XrtA/PrsK"/>
</dbReference>
<dbReference type="InterPro" id="IPR005467">
    <property type="entry name" value="His_kinase_dom"/>
</dbReference>
<feature type="transmembrane region" description="Helical" evidence="7">
    <location>
        <begin position="173"/>
        <end position="190"/>
    </location>
</feature>
<gene>
    <name evidence="9" type="ORF">MNBD_DELTA01-860</name>
</gene>
<protein>
    <submittedName>
        <fullName evidence="9">Sensory transduction histidine kinases</fullName>
    </submittedName>
</protein>
<dbReference type="PRINTS" id="PR00344">
    <property type="entry name" value="BCTRLSENSOR"/>
</dbReference>
<dbReference type="PROSITE" id="PS50109">
    <property type="entry name" value="HIS_KIN"/>
    <property type="match status" value="1"/>
</dbReference>
<keyword evidence="3" id="KW-0547">Nucleotide-binding</keyword>
<dbReference type="Gene3D" id="3.30.565.10">
    <property type="entry name" value="Histidine kinase-like ATPase, C-terminal domain"/>
    <property type="match status" value="1"/>
</dbReference>
<name>A0A3B0QXB7_9ZZZZ</name>
<keyword evidence="7" id="KW-0812">Transmembrane</keyword>
<dbReference type="InterPro" id="IPR004358">
    <property type="entry name" value="Sig_transdc_His_kin-like_C"/>
</dbReference>
<keyword evidence="5" id="KW-0067">ATP-binding</keyword>
<evidence type="ECO:0000256" key="5">
    <source>
        <dbReference type="ARBA" id="ARBA00022840"/>
    </source>
</evidence>
<feature type="transmembrane region" description="Helical" evidence="7">
    <location>
        <begin position="6"/>
        <end position="25"/>
    </location>
</feature>
<dbReference type="InterPro" id="IPR036890">
    <property type="entry name" value="HATPase_C_sf"/>
</dbReference>
<feature type="transmembrane region" description="Helical" evidence="7">
    <location>
        <begin position="64"/>
        <end position="88"/>
    </location>
</feature>
<reference evidence="9" key="1">
    <citation type="submission" date="2018-06" db="EMBL/GenBank/DDBJ databases">
        <authorList>
            <person name="Zhirakovskaya E."/>
        </authorList>
    </citation>
    <scope>NUCLEOTIDE SEQUENCE</scope>
</reference>
<feature type="transmembrane region" description="Helical" evidence="7">
    <location>
        <begin position="141"/>
        <end position="161"/>
    </location>
</feature>
<keyword evidence="7" id="KW-0472">Membrane</keyword>
<dbReference type="GO" id="GO:0000160">
    <property type="term" value="P:phosphorelay signal transduction system"/>
    <property type="evidence" value="ECO:0007669"/>
    <property type="project" value="UniProtKB-KW"/>
</dbReference>
<dbReference type="EMBL" id="UOEA01000077">
    <property type="protein sequence ID" value="VAV84932.1"/>
    <property type="molecule type" value="Genomic_DNA"/>
</dbReference>
<dbReference type="InterPro" id="IPR003594">
    <property type="entry name" value="HATPase_dom"/>
</dbReference>
<dbReference type="Gene3D" id="3.30.450.40">
    <property type="match status" value="1"/>
</dbReference>
<evidence type="ECO:0000256" key="6">
    <source>
        <dbReference type="ARBA" id="ARBA00023012"/>
    </source>
</evidence>
<accession>A0A3B0QXB7</accession>
<evidence type="ECO:0000259" key="8">
    <source>
        <dbReference type="PROSITE" id="PS50109"/>
    </source>
</evidence>
<keyword evidence="7" id="KW-1133">Transmembrane helix</keyword>
<feature type="transmembrane region" description="Helical" evidence="7">
    <location>
        <begin position="272"/>
        <end position="291"/>
    </location>
</feature>
<keyword evidence="4 9" id="KW-0418">Kinase</keyword>
<evidence type="ECO:0000256" key="4">
    <source>
        <dbReference type="ARBA" id="ARBA00022777"/>
    </source>
</evidence>
<dbReference type="InterPro" id="IPR029016">
    <property type="entry name" value="GAF-like_dom_sf"/>
</dbReference>
<feature type="transmembrane region" description="Helical" evidence="7">
    <location>
        <begin position="32"/>
        <end position="52"/>
    </location>
</feature>
<keyword evidence="1" id="KW-0597">Phosphoprotein</keyword>
<feature type="transmembrane region" description="Helical" evidence="7">
    <location>
        <begin position="238"/>
        <end position="260"/>
    </location>
</feature>
<evidence type="ECO:0000313" key="9">
    <source>
        <dbReference type="EMBL" id="VAV84932.1"/>
    </source>
</evidence>
<dbReference type="Pfam" id="PF02518">
    <property type="entry name" value="HATPase_c"/>
    <property type="match status" value="1"/>
</dbReference>
<sequence>MTIIMIYGSLLGAIACLALAFFVVFKSARGCANLSLFAALCLLAVVQLAGFMSSQILPYATSIFWMRITIMAEIWLPVPLLIFSLTFARVGGEALRRYRLLVMALVAATIFFFLIFVFRPALFASTPSVYSELLMLGRVGYFYFIIFFLTIIFVIINLEHTLRASAGVSRWKIKYLIIGLGIISVFYLYYTSHTLFYRIIDPALMPVKGTITLLACLLMGLSLVRNRLLDINVVVSRYIIYNSVSLFVIAAYLLAMGIIGEGIKRFGGDFVQYLYLLFVFVAIAGLVVLLMSDKLRRSLKVSIDKHFYRDKYDYRAQWLKLTRKLSSIDNIAGLHMAILESLRDTGGSNNATLWLYDIDDDIFSPVETYGVTLKKGYMIKGREQLVLQLRDKEWIVNLKEFGTSGKDNNVGHENAVIFDEIKAALLVPLKSGEEFLGFVALGERIVGDVYNYEDYDILKTMARQAASSILNLKQSEELAHSREMEAFNKISSFIMHDLKNLTHTLSLVAQNAAANMDNPEFREDAISTIDDTVTKMKKLMARLSTMPKTVESVELRKKEVDPNTIVLKAIEGFYVNGRRSINLIKELTPLPKILMDPDEIQKVLHNMLINAAEVMEGRGNIRVKTALVTDSVNISVEDDGPGMSREFISRSLFKPFMTTKKKGIGIGLFQSKAIVEAHMGTIEVESEEGKGAVFTVVLPCT</sequence>
<evidence type="ECO:0000256" key="1">
    <source>
        <dbReference type="ARBA" id="ARBA00022553"/>
    </source>
</evidence>
<keyword evidence="2" id="KW-0808">Transferase</keyword>
<dbReference type="NCBIfam" id="TIGR02916">
    <property type="entry name" value="PEP_his_kin"/>
    <property type="match status" value="1"/>
</dbReference>
<dbReference type="SUPFAM" id="SSF55874">
    <property type="entry name" value="ATPase domain of HSP90 chaperone/DNA topoisomerase II/histidine kinase"/>
    <property type="match status" value="1"/>
</dbReference>
<dbReference type="PANTHER" id="PTHR43065">
    <property type="entry name" value="SENSOR HISTIDINE KINASE"/>
    <property type="match status" value="1"/>
</dbReference>
<dbReference type="GO" id="GO:0016301">
    <property type="term" value="F:kinase activity"/>
    <property type="evidence" value="ECO:0007669"/>
    <property type="project" value="UniProtKB-KW"/>
</dbReference>
<dbReference type="SMART" id="SM00387">
    <property type="entry name" value="HATPase_c"/>
    <property type="match status" value="1"/>
</dbReference>
<dbReference type="SUPFAM" id="SSF55781">
    <property type="entry name" value="GAF domain-like"/>
    <property type="match status" value="1"/>
</dbReference>
<evidence type="ECO:0000256" key="7">
    <source>
        <dbReference type="SAM" id="Phobius"/>
    </source>
</evidence>
<feature type="domain" description="Histidine kinase" evidence="8">
    <location>
        <begin position="493"/>
        <end position="701"/>
    </location>
</feature>
<proteinExistence type="predicted"/>
<organism evidence="9">
    <name type="scientific">hydrothermal vent metagenome</name>
    <dbReference type="NCBI Taxonomy" id="652676"/>
    <lineage>
        <taxon>unclassified sequences</taxon>
        <taxon>metagenomes</taxon>
        <taxon>ecological metagenomes</taxon>
    </lineage>
</organism>
<dbReference type="AlphaFoldDB" id="A0A3B0QXB7"/>
<evidence type="ECO:0000256" key="2">
    <source>
        <dbReference type="ARBA" id="ARBA00022679"/>
    </source>
</evidence>
<dbReference type="PANTHER" id="PTHR43065:SF10">
    <property type="entry name" value="PEROXIDE STRESS-ACTIVATED HISTIDINE KINASE MAK3"/>
    <property type="match status" value="1"/>
</dbReference>
<dbReference type="GO" id="GO:0005524">
    <property type="term" value="F:ATP binding"/>
    <property type="evidence" value="ECO:0007669"/>
    <property type="project" value="UniProtKB-KW"/>
</dbReference>
<feature type="transmembrane region" description="Helical" evidence="7">
    <location>
        <begin position="100"/>
        <end position="121"/>
    </location>
</feature>
<feature type="transmembrane region" description="Helical" evidence="7">
    <location>
        <begin position="210"/>
        <end position="226"/>
    </location>
</feature>